<reference evidence="2" key="1">
    <citation type="submission" date="2018-05" db="EMBL/GenBank/DDBJ databases">
        <authorList>
            <person name="Lanie J.A."/>
            <person name="Ng W.-L."/>
            <person name="Kazmierczak K.M."/>
            <person name="Andrzejewski T.M."/>
            <person name="Davidsen T.M."/>
            <person name="Wayne K.J."/>
            <person name="Tettelin H."/>
            <person name="Glass J.I."/>
            <person name="Rusch D."/>
            <person name="Podicherti R."/>
            <person name="Tsui H.-C.T."/>
            <person name="Winkler M.E."/>
        </authorList>
    </citation>
    <scope>NUCLEOTIDE SEQUENCE</scope>
</reference>
<name>A0A382CFH5_9ZZZZ</name>
<evidence type="ECO:0000313" key="2">
    <source>
        <dbReference type="EMBL" id="SVB24421.1"/>
    </source>
</evidence>
<accession>A0A382CFH5</accession>
<organism evidence="2">
    <name type="scientific">marine metagenome</name>
    <dbReference type="NCBI Taxonomy" id="408172"/>
    <lineage>
        <taxon>unclassified sequences</taxon>
        <taxon>metagenomes</taxon>
        <taxon>ecological metagenomes</taxon>
    </lineage>
</organism>
<sequence>MVDKTPEENDVPKDEKFDKDGNLFIKLTIDDSALVVRADGGIEMISHELEKAEGGYVGDIEDLNKTFSLVLALTSALENEDLYNRIYHNLNLVLMQKWEEIPEDIKADIIHKRRNTAINRNPEEREQKNKRVQEFRNRMNKYKDQFLDEERKKLRDDMQREAEFFQELGDDFVDPMQEMMGQRQPNPKRVKRPKVNPLHRMRNVNWNPYDESILKAKQGQWRLDAPPDEEE</sequence>
<keyword evidence="1" id="KW-0175">Coiled coil</keyword>
<evidence type="ECO:0000256" key="1">
    <source>
        <dbReference type="SAM" id="Coils"/>
    </source>
</evidence>
<gene>
    <name evidence="2" type="ORF">METZ01_LOCUS177275</name>
</gene>
<protein>
    <submittedName>
        <fullName evidence="2">Uncharacterized protein</fullName>
    </submittedName>
</protein>
<dbReference type="EMBL" id="UINC01034104">
    <property type="protein sequence ID" value="SVB24421.1"/>
    <property type="molecule type" value="Genomic_DNA"/>
</dbReference>
<feature type="coiled-coil region" evidence="1">
    <location>
        <begin position="125"/>
        <end position="152"/>
    </location>
</feature>
<proteinExistence type="predicted"/>
<dbReference type="AlphaFoldDB" id="A0A382CFH5"/>